<keyword evidence="2" id="KW-1185">Reference proteome</keyword>
<dbReference type="RefSeq" id="WP_379957018.1">
    <property type="nucleotide sequence ID" value="NZ_JAUYVI010000005.1"/>
</dbReference>
<protein>
    <submittedName>
        <fullName evidence="1">DUF2336 domain-containing protein</fullName>
    </submittedName>
</protein>
<gene>
    <name evidence="1" type="ORF">Q8A70_16255</name>
</gene>
<proteinExistence type="predicted"/>
<organism evidence="1 2">
    <name type="scientific">Dongia sedimenti</name>
    <dbReference type="NCBI Taxonomy" id="3064282"/>
    <lineage>
        <taxon>Bacteria</taxon>
        <taxon>Pseudomonadati</taxon>
        <taxon>Pseudomonadota</taxon>
        <taxon>Alphaproteobacteria</taxon>
        <taxon>Rhodospirillales</taxon>
        <taxon>Dongiaceae</taxon>
        <taxon>Dongia</taxon>
    </lineage>
</organism>
<dbReference type="Proteomes" id="UP001230156">
    <property type="component" value="Unassembled WGS sequence"/>
</dbReference>
<dbReference type="InterPro" id="IPR019285">
    <property type="entry name" value="DUF2336"/>
</dbReference>
<reference evidence="2" key="1">
    <citation type="submission" date="2023-08" db="EMBL/GenBank/DDBJ databases">
        <title>Rhodospirillaceae gen. nov., a novel taxon isolated from the Yangtze River Yuezi River estuary sludge.</title>
        <authorList>
            <person name="Ruan L."/>
        </authorList>
    </citation>
    <scope>NUCLEOTIDE SEQUENCE [LARGE SCALE GENOMIC DNA]</scope>
    <source>
        <strain evidence="2">R-7</strain>
    </source>
</reference>
<dbReference type="EMBL" id="JAUYVI010000005">
    <property type="protein sequence ID" value="MDQ7249241.1"/>
    <property type="molecule type" value="Genomic_DNA"/>
</dbReference>
<dbReference type="Pfam" id="PF10098">
    <property type="entry name" value="DUF2336"/>
    <property type="match status" value="1"/>
</dbReference>
<name>A0ABU0YND7_9PROT</name>
<comment type="caution">
    <text evidence="1">The sequence shown here is derived from an EMBL/GenBank/DDBJ whole genome shotgun (WGS) entry which is preliminary data.</text>
</comment>
<sequence>MAYLSQEDVERLAADRTPATRAATMLRVGEVLASGVVGLEERLIAYAIIDRVLPEAEIEIRAELAKFLKNVPWLDHRLATRLANDVLEVAEPILAESLALSDEDLLAVIDRHSIGHARAIAKRSKLTAPVTSALIKTEDEVCVLRVASNDNAELEVGSMHRVLDRFAEHPPVVEAVSQRSMLPLAIVERLTAVVGGKVLQKLIERYDIPAHRVSRLIQHGREHVLLTSFALDQSADEIRSLVERLADNKLLTTSLILRALCLGNFTFLLPALAIQARIPSRNVRLLIADESGRGAERLFEHCAFEPRLKGMFIRLIELSRNVRSRRFGFAPSGWRAEVLAVIDLELGGANPEQSFDQRVTEVLMRLENGKDRGRGPDVTPLRSASAQ</sequence>
<evidence type="ECO:0000313" key="2">
    <source>
        <dbReference type="Proteomes" id="UP001230156"/>
    </source>
</evidence>
<accession>A0ABU0YND7</accession>
<evidence type="ECO:0000313" key="1">
    <source>
        <dbReference type="EMBL" id="MDQ7249241.1"/>
    </source>
</evidence>